<dbReference type="SUPFAM" id="SSF52540">
    <property type="entry name" value="P-loop containing nucleoside triphosphate hydrolases"/>
    <property type="match status" value="1"/>
</dbReference>
<evidence type="ECO:0000256" key="1">
    <source>
        <dbReference type="SAM" id="MobiDB-lite"/>
    </source>
</evidence>
<comment type="caution">
    <text evidence="3">The sequence shown here is derived from an EMBL/GenBank/DDBJ whole genome shotgun (WGS) entry which is preliminary data.</text>
</comment>
<evidence type="ECO:0000259" key="2">
    <source>
        <dbReference type="Pfam" id="PF09848"/>
    </source>
</evidence>
<keyword evidence="4" id="KW-1185">Reference proteome</keyword>
<dbReference type="Proteomes" id="UP000473014">
    <property type="component" value="Unassembled WGS sequence"/>
</dbReference>
<feature type="compositionally biased region" description="Basic residues" evidence="1">
    <location>
        <begin position="708"/>
        <end position="737"/>
    </location>
</feature>
<dbReference type="Gene3D" id="3.40.50.300">
    <property type="entry name" value="P-loop containing nucleotide triphosphate hydrolases"/>
    <property type="match status" value="1"/>
</dbReference>
<dbReference type="InterPro" id="IPR027417">
    <property type="entry name" value="P-loop_NTPase"/>
</dbReference>
<proteinExistence type="predicted"/>
<dbReference type="Pfam" id="PF09848">
    <property type="entry name" value="SLFN-g3_helicase"/>
    <property type="match status" value="1"/>
</dbReference>
<evidence type="ECO:0000313" key="4">
    <source>
        <dbReference type="Proteomes" id="UP000473014"/>
    </source>
</evidence>
<reference evidence="3 4" key="1">
    <citation type="submission" date="2019-11" db="EMBL/GenBank/DDBJ databases">
        <authorList>
            <person name="Yuan L."/>
        </authorList>
    </citation>
    <scope>NUCLEOTIDE SEQUENCE [LARGE SCALE GENOMIC DNA]</scope>
    <source>
        <strain evidence="3 4">TRM43335</strain>
    </source>
</reference>
<dbReference type="EMBL" id="WIXO01000001">
    <property type="protein sequence ID" value="MTE21658.1"/>
    <property type="molecule type" value="Genomic_DNA"/>
</dbReference>
<dbReference type="InterPro" id="IPR018647">
    <property type="entry name" value="SLFN_3-like_DNA/RNA_helicase"/>
</dbReference>
<gene>
    <name evidence="3" type="ORF">F0L17_21585</name>
</gene>
<evidence type="ECO:0000313" key="3">
    <source>
        <dbReference type="EMBL" id="MTE21658.1"/>
    </source>
</evidence>
<name>A0A6G2BHB8_9ACTN</name>
<dbReference type="AlphaFoldDB" id="A0A6G2BHB8"/>
<feature type="domain" description="Schlafen group 3-like DNA/RNA helicase" evidence="2">
    <location>
        <begin position="310"/>
        <end position="675"/>
    </location>
</feature>
<organism evidence="3 4">
    <name type="scientific">Streptomyces taklimakanensis</name>
    <dbReference type="NCBI Taxonomy" id="2569853"/>
    <lineage>
        <taxon>Bacteria</taxon>
        <taxon>Bacillati</taxon>
        <taxon>Actinomycetota</taxon>
        <taxon>Actinomycetes</taxon>
        <taxon>Kitasatosporales</taxon>
        <taxon>Streptomycetaceae</taxon>
        <taxon>Streptomyces</taxon>
    </lineage>
</organism>
<protein>
    <submittedName>
        <fullName evidence="3">DUF2075 domain-containing protein</fullName>
    </submittedName>
</protein>
<dbReference type="OrthoDB" id="3193269at2"/>
<accession>A0A6G2BHB8</accession>
<feature type="region of interest" description="Disordered" evidence="1">
    <location>
        <begin position="700"/>
        <end position="737"/>
    </location>
</feature>
<sequence>MRPDGLPRTGHAPTRTRPLVFWGNHLVSMLLLKLSARDLLALNERRRMVPHLAARWKHFRGSEVSEGESSAWAESLVTLAEDLMAAGRGNVEMVVECAATTEEDDRPGGPRLIDVVLVGRHPGNGRISVQLVELKRWSTVTRVEEATAELVRVPGMGEDKEEKKHPVVQLREYYHLFIGDKGPLNGLSFECGGFAYLHNASDESVKPLFDITVPPGAYSRTYTKDGREQLLRDMRRYFAEDGGASEAEILLQQMNLRNTPLLDAMINSRGEDTVFTLRGEQRDVVEDAIKFASQVLDPPEQAALVDNPERAVFLVTGGAGTGKSAIGLELKARFEAEGRSVKYASGSRAFNSAMQEHVGYGDREFKESFAYFSGFVTPPEPPLDVLICDEAHRIRARSTNRFWPQEKWGKKPQVDELLDASRLTVFFLDEGQSLRPDEVGTAKLIEDAAERYGAMLRRYHLREQFRCGGSDAYLSWVHGLLGLSGQRPREWVPDGLMHVETVDTPEEMERIIRAEAAAGASARMVAGFCWPWNEPQGDELRLEPDVHIGDWRRPWNAKEEKYCEGGTVPPSAIWSVHPNGIGQIGCVYTAQGLEWDWCGVIMGDDMVRRGDRWVFQRGRARKDETGLRRVVVPGSQDPKVNTASLDDDEFERCVRHAYHVLLTRASRATVLYSTDEETRAYLKKLVGEVRLDGLRPTWGNLPIEARVPHQRRPKRSGGNRTSGKKGKKSRGRQGKLF</sequence>